<dbReference type="EMBL" id="CAJVPZ010081268">
    <property type="protein sequence ID" value="CAG8808381.1"/>
    <property type="molecule type" value="Genomic_DNA"/>
</dbReference>
<evidence type="ECO:0000313" key="2">
    <source>
        <dbReference type="Proteomes" id="UP000789396"/>
    </source>
</evidence>
<sequence length="57" mass="6712">PVILEALNAQFGQMYIAGSTRPFVELYQRCWDHIPQNRPNIYQVHEMIHRDDIISGE</sequence>
<dbReference type="Proteomes" id="UP000789396">
    <property type="component" value="Unassembled WGS sequence"/>
</dbReference>
<name>A0A9N9PBD0_9GLOM</name>
<accession>A0A9N9PBD0</accession>
<keyword evidence="2" id="KW-1185">Reference proteome</keyword>
<dbReference type="AlphaFoldDB" id="A0A9N9PBD0"/>
<feature type="non-terminal residue" evidence="1">
    <location>
        <position position="1"/>
    </location>
</feature>
<comment type="caution">
    <text evidence="1">The sequence shown here is derived from an EMBL/GenBank/DDBJ whole genome shotgun (WGS) entry which is preliminary data.</text>
</comment>
<reference evidence="1" key="1">
    <citation type="submission" date="2021-06" db="EMBL/GenBank/DDBJ databases">
        <authorList>
            <person name="Kallberg Y."/>
            <person name="Tangrot J."/>
            <person name="Rosling A."/>
        </authorList>
    </citation>
    <scope>NUCLEOTIDE SEQUENCE</scope>
    <source>
        <strain evidence="1">IN212</strain>
    </source>
</reference>
<evidence type="ECO:0000313" key="1">
    <source>
        <dbReference type="EMBL" id="CAG8808381.1"/>
    </source>
</evidence>
<protein>
    <submittedName>
        <fullName evidence="1">10412_t:CDS:1</fullName>
    </submittedName>
</protein>
<proteinExistence type="predicted"/>
<gene>
    <name evidence="1" type="ORF">RFULGI_LOCUS18484</name>
</gene>
<feature type="non-terminal residue" evidence="1">
    <location>
        <position position="57"/>
    </location>
</feature>
<dbReference type="OrthoDB" id="2018507at2759"/>
<organism evidence="1 2">
    <name type="scientific">Racocetra fulgida</name>
    <dbReference type="NCBI Taxonomy" id="60492"/>
    <lineage>
        <taxon>Eukaryota</taxon>
        <taxon>Fungi</taxon>
        <taxon>Fungi incertae sedis</taxon>
        <taxon>Mucoromycota</taxon>
        <taxon>Glomeromycotina</taxon>
        <taxon>Glomeromycetes</taxon>
        <taxon>Diversisporales</taxon>
        <taxon>Gigasporaceae</taxon>
        <taxon>Racocetra</taxon>
    </lineage>
</organism>